<comment type="caution">
    <text evidence="1">The sequence shown here is derived from an EMBL/GenBank/DDBJ whole genome shotgun (WGS) entry which is preliminary data.</text>
</comment>
<sequence>MRKVANSALPGDAEVSVALARLGAAHGDWVFQHLPVVELSWEAFRKSDRFCVGGGVGWLRAESAERLGRQIRAVERAEAELDAEDGRSDKAGAMDPGVLEELTRLRAAHPGWRIEYAEGKGVSWVASRDRGDEWLGGHTAAEAQDSAGLASLITQAVSVSIAPGVRGGGCGR</sequence>
<gene>
    <name evidence="1" type="ORF">BZB76_5207</name>
</gene>
<keyword evidence="2" id="KW-1185">Reference proteome</keyword>
<accession>A0A495QFY3</accession>
<organism evidence="1 2">
    <name type="scientific">Actinomadura pelletieri DSM 43383</name>
    <dbReference type="NCBI Taxonomy" id="1120940"/>
    <lineage>
        <taxon>Bacteria</taxon>
        <taxon>Bacillati</taxon>
        <taxon>Actinomycetota</taxon>
        <taxon>Actinomycetes</taxon>
        <taxon>Streptosporangiales</taxon>
        <taxon>Thermomonosporaceae</taxon>
        <taxon>Actinomadura</taxon>
    </lineage>
</organism>
<reference evidence="1 2" key="1">
    <citation type="submission" date="2018-10" db="EMBL/GenBank/DDBJ databases">
        <title>Genomic Encyclopedia of Archaeal and Bacterial Type Strains, Phase II (KMG-II): from individual species to whole genera.</title>
        <authorList>
            <person name="Goeker M."/>
        </authorList>
    </citation>
    <scope>NUCLEOTIDE SEQUENCE [LARGE SCALE GENOMIC DNA]</scope>
    <source>
        <strain evidence="1 2">DSM 43383</strain>
    </source>
</reference>
<name>A0A495QFY3_9ACTN</name>
<evidence type="ECO:0000313" key="1">
    <source>
        <dbReference type="EMBL" id="RKS70728.1"/>
    </source>
</evidence>
<evidence type="ECO:0000313" key="2">
    <source>
        <dbReference type="Proteomes" id="UP000274601"/>
    </source>
</evidence>
<protein>
    <submittedName>
        <fullName evidence="1">Uncharacterized protein</fullName>
    </submittedName>
</protein>
<dbReference type="EMBL" id="RBWU01000006">
    <property type="protein sequence ID" value="RKS70728.1"/>
    <property type="molecule type" value="Genomic_DNA"/>
</dbReference>
<dbReference type="AlphaFoldDB" id="A0A495QFY3"/>
<dbReference type="Proteomes" id="UP000274601">
    <property type="component" value="Unassembled WGS sequence"/>
</dbReference>
<proteinExistence type="predicted"/>